<feature type="non-terminal residue" evidence="1">
    <location>
        <position position="86"/>
    </location>
</feature>
<sequence>KTNTFTDLLTNEPFTRDDIITIQDPKNLDKFNIQKFAHLKNEWKLDDEDEKARRTDPNYFLKSINHETAATLDPIRSCDRQPLQPR</sequence>
<proteinExistence type="predicted"/>
<protein>
    <submittedName>
        <fullName evidence="1">Uncharacterized protein</fullName>
    </submittedName>
</protein>
<evidence type="ECO:0000313" key="2">
    <source>
        <dbReference type="Proteomes" id="UP000663852"/>
    </source>
</evidence>
<dbReference type="AlphaFoldDB" id="A0A815Y149"/>
<evidence type="ECO:0000313" key="1">
    <source>
        <dbReference type="EMBL" id="CAF1564292.1"/>
    </source>
</evidence>
<dbReference type="Proteomes" id="UP000663852">
    <property type="component" value="Unassembled WGS sequence"/>
</dbReference>
<dbReference type="EMBL" id="CAJNOJ010003450">
    <property type="protein sequence ID" value="CAF1564292.1"/>
    <property type="molecule type" value="Genomic_DNA"/>
</dbReference>
<dbReference type="OrthoDB" id="30774at2759"/>
<feature type="non-terminal residue" evidence="1">
    <location>
        <position position="1"/>
    </location>
</feature>
<name>A0A815Y149_ADIRI</name>
<comment type="caution">
    <text evidence="1">The sequence shown here is derived from an EMBL/GenBank/DDBJ whole genome shotgun (WGS) entry which is preliminary data.</text>
</comment>
<reference evidence="1" key="1">
    <citation type="submission" date="2021-02" db="EMBL/GenBank/DDBJ databases">
        <authorList>
            <person name="Nowell W R."/>
        </authorList>
    </citation>
    <scope>NUCLEOTIDE SEQUENCE</scope>
</reference>
<accession>A0A815Y149</accession>
<organism evidence="1 2">
    <name type="scientific">Adineta ricciae</name>
    <name type="common">Rotifer</name>
    <dbReference type="NCBI Taxonomy" id="249248"/>
    <lineage>
        <taxon>Eukaryota</taxon>
        <taxon>Metazoa</taxon>
        <taxon>Spiralia</taxon>
        <taxon>Gnathifera</taxon>
        <taxon>Rotifera</taxon>
        <taxon>Eurotatoria</taxon>
        <taxon>Bdelloidea</taxon>
        <taxon>Adinetida</taxon>
        <taxon>Adinetidae</taxon>
        <taxon>Adineta</taxon>
    </lineage>
</organism>
<gene>
    <name evidence="1" type="ORF">EDS130_LOCUS46749</name>
</gene>